<comment type="caution">
    <text evidence="2">The sequence shown here is derived from an EMBL/GenBank/DDBJ whole genome shotgun (WGS) entry which is preliminary data.</text>
</comment>
<feature type="transmembrane region" description="Helical" evidence="1">
    <location>
        <begin position="12"/>
        <end position="35"/>
    </location>
</feature>
<evidence type="ECO:0000313" key="2">
    <source>
        <dbReference type="EMBL" id="KXT40185.1"/>
    </source>
</evidence>
<proteinExistence type="predicted"/>
<evidence type="ECO:0000313" key="3">
    <source>
        <dbReference type="Proteomes" id="UP000070319"/>
    </source>
</evidence>
<dbReference type="Proteomes" id="UP000070319">
    <property type="component" value="Unassembled WGS sequence"/>
</dbReference>
<name>A0A139KLY1_9BACE</name>
<gene>
    <name evidence="2" type="ORF">HMPREF2531_05519</name>
</gene>
<accession>A0A139KLY1</accession>
<dbReference type="EMBL" id="LTDF01000180">
    <property type="protein sequence ID" value="KXT40185.1"/>
    <property type="molecule type" value="Genomic_DNA"/>
</dbReference>
<reference evidence="2 3" key="1">
    <citation type="submission" date="2016-02" db="EMBL/GenBank/DDBJ databases">
        <authorList>
            <person name="Wen L."/>
            <person name="He K."/>
            <person name="Yang H."/>
        </authorList>
    </citation>
    <scope>NUCLEOTIDE SEQUENCE [LARGE SCALE GENOMIC DNA]</scope>
    <source>
        <strain evidence="2 3">KLE1704</strain>
    </source>
</reference>
<dbReference type="PATRIC" id="fig|329854.7.peg.5591"/>
<evidence type="ECO:0000256" key="1">
    <source>
        <dbReference type="SAM" id="Phobius"/>
    </source>
</evidence>
<organism evidence="2">
    <name type="scientific">Bacteroides intestinalis</name>
    <dbReference type="NCBI Taxonomy" id="329854"/>
    <lineage>
        <taxon>Bacteria</taxon>
        <taxon>Pseudomonadati</taxon>
        <taxon>Bacteroidota</taxon>
        <taxon>Bacteroidia</taxon>
        <taxon>Bacteroidales</taxon>
        <taxon>Bacteroidaceae</taxon>
        <taxon>Bacteroides</taxon>
    </lineage>
</organism>
<keyword evidence="1" id="KW-1133">Transmembrane helix</keyword>
<dbReference type="AlphaFoldDB" id="A0A139KLY1"/>
<keyword evidence="1" id="KW-0472">Membrane</keyword>
<protein>
    <submittedName>
        <fullName evidence="2">Uncharacterized protein</fullName>
    </submittedName>
</protein>
<keyword evidence="1" id="KW-0812">Transmembrane</keyword>
<sequence length="63" mass="7408">MKFNEAGYRKLLAFISVICRALMQTIGYIGLYSFFMLKRKILLNFLLFLLSYKHQDSIGINKI</sequence>